<dbReference type="Pfam" id="PF16998">
    <property type="entry name" value="17kDa_Anti_2"/>
    <property type="match status" value="1"/>
</dbReference>
<dbReference type="AlphaFoldDB" id="A0A4Q9GSB0"/>
<organism evidence="3 4">
    <name type="scientific">Hansschlegelia quercus</name>
    <dbReference type="NCBI Taxonomy" id="2528245"/>
    <lineage>
        <taxon>Bacteria</taxon>
        <taxon>Pseudomonadati</taxon>
        <taxon>Pseudomonadota</taxon>
        <taxon>Alphaproteobacteria</taxon>
        <taxon>Hyphomicrobiales</taxon>
        <taxon>Methylopilaceae</taxon>
        <taxon>Hansschlegelia</taxon>
    </lineage>
</organism>
<proteinExistence type="predicted"/>
<feature type="region of interest" description="Disordered" evidence="1">
    <location>
        <begin position="49"/>
        <end position="108"/>
    </location>
</feature>
<dbReference type="InterPro" id="IPR032635">
    <property type="entry name" value="Anti_2"/>
</dbReference>
<feature type="compositionally biased region" description="Low complexity" evidence="1">
    <location>
        <begin position="82"/>
        <end position="103"/>
    </location>
</feature>
<reference evidence="3 4" key="1">
    <citation type="submission" date="2019-02" db="EMBL/GenBank/DDBJ databases">
        <title>Hansschlegelia quercus sp. nov., a novel methylotrophic bacterium from buds of oak (Quercus robur L.).</title>
        <authorList>
            <person name="Agafonova N.V."/>
            <person name="Kaparullina E.N."/>
            <person name="Grouzdev D.S."/>
            <person name="Doronina N.V."/>
        </authorList>
    </citation>
    <scope>NUCLEOTIDE SEQUENCE [LARGE SCALE GENOMIC DNA]</scope>
    <source>
        <strain evidence="3 4">Dub</strain>
    </source>
</reference>
<sequence>MRSLDQRAVSGASSTRASVAPRASGAAFAIVLGCALSGCSISYPLTGGDKDDLRTGSIQPAVTPAPRDKVTSQPLAPPPGAAAPEGAAATPAAYAPTAPQPAEDTTLNPSDWAYARGALSIAMSADATYASVPWANPDSGAYGSFSATAGQTTENGATCRAFSATHSAGGAEKRLEGNACRTASGHWEAVSIHTAQSHAL</sequence>
<feature type="domain" description="Surface antigen" evidence="2">
    <location>
        <begin position="100"/>
        <end position="192"/>
    </location>
</feature>
<keyword evidence="4" id="KW-1185">Reference proteome</keyword>
<dbReference type="PROSITE" id="PS51257">
    <property type="entry name" value="PROKAR_LIPOPROTEIN"/>
    <property type="match status" value="1"/>
</dbReference>
<gene>
    <name evidence="3" type="ORF">EYR15_00435</name>
</gene>
<protein>
    <recommendedName>
        <fullName evidence="2">Surface antigen domain-containing protein</fullName>
    </recommendedName>
</protein>
<accession>A0A4Q9GSB0</accession>
<dbReference type="OrthoDB" id="8017863at2"/>
<dbReference type="RefSeq" id="WP_131000929.1">
    <property type="nucleotide sequence ID" value="NZ_JBHSZR010000002.1"/>
</dbReference>
<comment type="caution">
    <text evidence="3">The sequence shown here is derived from an EMBL/GenBank/DDBJ whole genome shotgun (WGS) entry which is preliminary data.</text>
</comment>
<name>A0A4Q9GSB0_9HYPH</name>
<evidence type="ECO:0000259" key="2">
    <source>
        <dbReference type="Pfam" id="PF16998"/>
    </source>
</evidence>
<evidence type="ECO:0000313" key="3">
    <source>
        <dbReference type="EMBL" id="TBN54677.1"/>
    </source>
</evidence>
<evidence type="ECO:0000313" key="4">
    <source>
        <dbReference type="Proteomes" id="UP000291613"/>
    </source>
</evidence>
<dbReference type="EMBL" id="SIUB01000001">
    <property type="protein sequence ID" value="TBN54677.1"/>
    <property type="molecule type" value="Genomic_DNA"/>
</dbReference>
<evidence type="ECO:0000256" key="1">
    <source>
        <dbReference type="SAM" id="MobiDB-lite"/>
    </source>
</evidence>
<dbReference type="Proteomes" id="UP000291613">
    <property type="component" value="Unassembled WGS sequence"/>
</dbReference>